<dbReference type="Pfam" id="PF01794">
    <property type="entry name" value="Ferric_reduct"/>
    <property type="match status" value="1"/>
</dbReference>
<evidence type="ECO:0000256" key="1">
    <source>
        <dbReference type="ARBA" id="ARBA00004141"/>
    </source>
</evidence>
<dbReference type="EMBL" id="JAFHKK010000017">
    <property type="protein sequence ID" value="MBN2964762.1"/>
    <property type="molecule type" value="Genomic_DNA"/>
</dbReference>
<evidence type="ECO:0000256" key="6">
    <source>
        <dbReference type="ARBA" id="ARBA00023136"/>
    </source>
</evidence>
<dbReference type="Proteomes" id="UP000703590">
    <property type="component" value="Unassembled WGS sequence"/>
</dbReference>
<reference evidence="10" key="2">
    <citation type="submission" date="2021-02" db="EMBL/GenBank/DDBJ databases">
        <title>Sulfurospirillum tamanensis sp. nov.</title>
        <authorList>
            <person name="Merkel A.Y."/>
        </authorList>
    </citation>
    <scope>NUCLEOTIDE SEQUENCE [LARGE SCALE GENOMIC DNA]</scope>
    <source>
        <strain evidence="10">T05b</strain>
    </source>
</reference>
<keyword evidence="3 7" id="KW-0812">Transmembrane</keyword>
<keyword evidence="4 7" id="KW-1133">Transmembrane helix</keyword>
<keyword evidence="2" id="KW-0813">Transport</keyword>
<feature type="transmembrane region" description="Helical" evidence="7">
    <location>
        <begin position="64"/>
        <end position="82"/>
    </location>
</feature>
<reference evidence="9 10" key="3">
    <citation type="submission" date="2021-02" db="EMBL/GenBank/DDBJ databases">
        <authorList>
            <person name="Merkel A.Y."/>
        </authorList>
    </citation>
    <scope>NUCLEOTIDE SEQUENCE [LARGE SCALE GENOMIC DNA]</scope>
    <source>
        <strain evidence="9 10">T05b</strain>
    </source>
</reference>
<keyword evidence="10" id="KW-1185">Reference proteome</keyword>
<evidence type="ECO:0000256" key="7">
    <source>
        <dbReference type="SAM" id="Phobius"/>
    </source>
</evidence>
<accession>A0ABS2WT09</accession>
<dbReference type="InterPro" id="IPR013130">
    <property type="entry name" value="Fe3_Rdtase_TM_dom"/>
</dbReference>
<evidence type="ECO:0000313" key="10">
    <source>
        <dbReference type="Proteomes" id="UP000703590"/>
    </source>
</evidence>
<keyword evidence="5" id="KW-0408">Iron</keyword>
<sequence>MQKIAVFVGSLLPLAYLLYGVQEANDPIKHIYTLTGLSAMGFLFLSLAITPLRRALNLLRYRRMLGLFALFYATLHFGNFFLLDAQLDVGFVLKETLDKPFIYLGMSAFVILIFMGITSTKRLFAKHHAKHKLVYIALILILIHETMAQKVLGNREMFFIFLTVLLLGWRGVVTVSQGINKRLNK</sequence>
<feature type="transmembrane region" description="Helical" evidence="7">
    <location>
        <begin position="30"/>
        <end position="52"/>
    </location>
</feature>
<gene>
    <name evidence="9" type="ORF">JWV37_08210</name>
</gene>
<keyword evidence="6 7" id="KW-0472">Membrane</keyword>
<reference evidence="9 10" key="1">
    <citation type="submission" date="2021-02" db="EMBL/GenBank/DDBJ databases">
        <title>Sulfurospirillum tamanensis sp. nov.</title>
        <authorList>
            <person name="Frolova A."/>
            <person name="Merkel A."/>
            <person name="Slobodkin A."/>
        </authorList>
    </citation>
    <scope>NUCLEOTIDE SEQUENCE [LARGE SCALE GENOMIC DNA]</scope>
    <source>
        <strain evidence="9 10">T05b</strain>
    </source>
</reference>
<feature type="transmembrane region" description="Helical" evidence="7">
    <location>
        <begin position="158"/>
        <end position="179"/>
    </location>
</feature>
<evidence type="ECO:0000259" key="8">
    <source>
        <dbReference type="Pfam" id="PF01794"/>
    </source>
</evidence>
<comment type="caution">
    <text evidence="9">The sequence shown here is derived from an EMBL/GenBank/DDBJ whole genome shotgun (WGS) entry which is preliminary data.</text>
</comment>
<feature type="transmembrane region" description="Helical" evidence="7">
    <location>
        <begin position="133"/>
        <end position="152"/>
    </location>
</feature>
<organism evidence="9 10">
    <name type="scientific">Sulfurospirillum tamanense</name>
    <dbReference type="NCBI Taxonomy" id="2813362"/>
    <lineage>
        <taxon>Bacteria</taxon>
        <taxon>Pseudomonadati</taxon>
        <taxon>Campylobacterota</taxon>
        <taxon>Epsilonproteobacteria</taxon>
        <taxon>Campylobacterales</taxon>
        <taxon>Sulfurospirillaceae</taxon>
        <taxon>Sulfurospirillum</taxon>
    </lineage>
</organism>
<feature type="transmembrane region" description="Helical" evidence="7">
    <location>
        <begin position="102"/>
        <end position="121"/>
    </location>
</feature>
<dbReference type="RefSeq" id="WP_205459312.1">
    <property type="nucleotide sequence ID" value="NZ_JAFHKK010000017.1"/>
</dbReference>
<feature type="domain" description="Ferric oxidoreductase" evidence="8">
    <location>
        <begin position="37"/>
        <end position="141"/>
    </location>
</feature>
<dbReference type="PANTHER" id="PTHR36964">
    <property type="entry name" value="PROTEIN-METHIONINE-SULFOXIDE REDUCTASE HEME-BINDING SUBUNIT MSRQ"/>
    <property type="match status" value="1"/>
</dbReference>
<dbReference type="PANTHER" id="PTHR36964:SF1">
    <property type="entry name" value="PROTEIN-METHIONINE-SULFOXIDE REDUCTASE HEME-BINDING SUBUNIT MSRQ"/>
    <property type="match status" value="1"/>
</dbReference>
<proteinExistence type="predicted"/>
<evidence type="ECO:0000256" key="5">
    <source>
        <dbReference type="ARBA" id="ARBA00023004"/>
    </source>
</evidence>
<evidence type="ECO:0000313" key="9">
    <source>
        <dbReference type="EMBL" id="MBN2964762.1"/>
    </source>
</evidence>
<protein>
    <submittedName>
        <fullName evidence="9">Ferric reductase-like transmembrane domain-containing protein</fullName>
    </submittedName>
</protein>
<evidence type="ECO:0000256" key="3">
    <source>
        <dbReference type="ARBA" id="ARBA00022692"/>
    </source>
</evidence>
<dbReference type="InterPro" id="IPR022837">
    <property type="entry name" value="MsrQ-like"/>
</dbReference>
<comment type="subcellular location">
    <subcellularLocation>
        <location evidence="1">Membrane</location>
        <topology evidence="1">Multi-pass membrane protein</topology>
    </subcellularLocation>
</comment>
<evidence type="ECO:0000256" key="2">
    <source>
        <dbReference type="ARBA" id="ARBA00022448"/>
    </source>
</evidence>
<evidence type="ECO:0000256" key="4">
    <source>
        <dbReference type="ARBA" id="ARBA00022989"/>
    </source>
</evidence>
<name>A0ABS2WT09_9BACT</name>